<evidence type="ECO:0000256" key="1">
    <source>
        <dbReference type="PROSITE-ProRule" id="PRU00278"/>
    </source>
</evidence>
<dbReference type="Proteomes" id="UP001501011">
    <property type="component" value="Unassembled WGS sequence"/>
</dbReference>
<dbReference type="InterPro" id="IPR052204">
    <property type="entry name" value="PpiC/parvulin_rotamase"/>
</dbReference>
<keyword evidence="1" id="KW-0697">Rotamase</keyword>
<dbReference type="PROSITE" id="PS50198">
    <property type="entry name" value="PPIC_PPIASE_2"/>
    <property type="match status" value="1"/>
</dbReference>
<sequence length="93" mass="10392">MKASARHILVSDEQLCQEIKKNIESGMDFSEMAVKHSVCPSGSRGGDLGVFRPGMMVKEFDEVVFTRSLKVIHGPVRTPFGFHLIEVTERNKS</sequence>
<dbReference type="PANTHER" id="PTHR43629">
    <property type="entry name" value="PEPTIDYL-PROLYL CIS-TRANS ISOMERASE"/>
    <property type="match status" value="1"/>
</dbReference>
<keyword evidence="1 3" id="KW-0413">Isomerase</keyword>
<dbReference type="GO" id="GO:0016853">
    <property type="term" value="F:isomerase activity"/>
    <property type="evidence" value="ECO:0007669"/>
    <property type="project" value="UniProtKB-KW"/>
</dbReference>
<reference evidence="4" key="1">
    <citation type="journal article" date="2019" name="Int. J. Syst. Evol. Microbiol.">
        <title>The Global Catalogue of Microorganisms (GCM) 10K type strain sequencing project: providing services to taxonomists for standard genome sequencing and annotation.</title>
        <authorList>
            <consortium name="The Broad Institute Genomics Platform"/>
            <consortium name="The Broad Institute Genome Sequencing Center for Infectious Disease"/>
            <person name="Wu L."/>
            <person name="Ma J."/>
        </authorList>
    </citation>
    <scope>NUCLEOTIDE SEQUENCE [LARGE SCALE GENOMIC DNA]</scope>
    <source>
        <strain evidence="4">JCM 17728</strain>
    </source>
</reference>
<dbReference type="EMBL" id="BAABFV010000001">
    <property type="protein sequence ID" value="GAA4355922.1"/>
    <property type="molecule type" value="Genomic_DNA"/>
</dbReference>
<gene>
    <name evidence="3" type="ORF">GCM10023151_03380</name>
</gene>
<comment type="caution">
    <text evidence="3">The sequence shown here is derived from an EMBL/GenBank/DDBJ whole genome shotgun (WGS) entry which is preliminary data.</text>
</comment>
<evidence type="ECO:0000313" key="4">
    <source>
        <dbReference type="Proteomes" id="UP001501011"/>
    </source>
</evidence>
<protein>
    <submittedName>
        <fullName evidence="3">Peptidylprolyl isomerase</fullName>
    </submittedName>
</protein>
<dbReference type="SUPFAM" id="SSF54534">
    <property type="entry name" value="FKBP-like"/>
    <property type="match status" value="1"/>
</dbReference>
<dbReference type="InterPro" id="IPR046357">
    <property type="entry name" value="PPIase_dom_sf"/>
</dbReference>
<name>A0ABP8ICH7_9GAMM</name>
<dbReference type="Gene3D" id="3.10.50.40">
    <property type="match status" value="1"/>
</dbReference>
<dbReference type="PANTHER" id="PTHR43629:SF2">
    <property type="entry name" value="RHODANESE-LIKE_PPIC DOMAIN-CONTAINING PROTEIN 12, CHLOROPLASTIC"/>
    <property type="match status" value="1"/>
</dbReference>
<dbReference type="RefSeq" id="WP_345291471.1">
    <property type="nucleotide sequence ID" value="NZ_BAABFV010000001.1"/>
</dbReference>
<proteinExistence type="predicted"/>
<feature type="domain" description="PpiC" evidence="2">
    <location>
        <begin position="1"/>
        <end position="89"/>
    </location>
</feature>
<dbReference type="Pfam" id="PF13616">
    <property type="entry name" value="Rotamase_3"/>
    <property type="match status" value="1"/>
</dbReference>
<organism evidence="3 4">
    <name type="scientific">Kangiella marina</name>
    <dbReference type="NCBI Taxonomy" id="1079178"/>
    <lineage>
        <taxon>Bacteria</taxon>
        <taxon>Pseudomonadati</taxon>
        <taxon>Pseudomonadota</taxon>
        <taxon>Gammaproteobacteria</taxon>
        <taxon>Kangiellales</taxon>
        <taxon>Kangiellaceae</taxon>
        <taxon>Kangiella</taxon>
    </lineage>
</organism>
<dbReference type="InterPro" id="IPR000297">
    <property type="entry name" value="PPIase_PpiC"/>
</dbReference>
<accession>A0ABP8ICH7</accession>
<evidence type="ECO:0000313" key="3">
    <source>
        <dbReference type="EMBL" id="GAA4355922.1"/>
    </source>
</evidence>
<evidence type="ECO:0000259" key="2">
    <source>
        <dbReference type="PROSITE" id="PS50198"/>
    </source>
</evidence>
<keyword evidence="4" id="KW-1185">Reference proteome</keyword>